<feature type="chain" id="PRO_5043340155" description="Glucosylceramidase" evidence="7">
    <location>
        <begin position="17"/>
        <end position="179"/>
    </location>
</feature>
<dbReference type="InterPro" id="IPR033453">
    <property type="entry name" value="Glyco_hydro_30_TIM-barrel"/>
</dbReference>
<evidence type="ECO:0000259" key="8">
    <source>
        <dbReference type="Pfam" id="PF02055"/>
    </source>
</evidence>
<sequence length="179" mass="20016">MRTFGIVLAFLCCVAAQDAVVVTVNRDDVYQTMLGFGGAFTDSTGFNVVSLPSEAQEYFLRSYFAEEGNAYSIGRIPIAGADCSTRTYSYDDVEGDVDLVHWNLTYEDYDYKIPLILRAIELAPRPVKLFGSPWAPPAWMKTNGEFNGAGILIKEMWQPYANYLVKFVEAYEAEGVGLW</sequence>
<evidence type="ECO:0000256" key="5">
    <source>
        <dbReference type="ARBA" id="ARBA00022801"/>
    </source>
</evidence>
<keyword evidence="6" id="KW-0746">Sphingolipid metabolism</keyword>
<evidence type="ECO:0000256" key="7">
    <source>
        <dbReference type="SAM" id="SignalP"/>
    </source>
</evidence>
<keyword evidence="4 7" id="KW-0732">Signal</keyword>
<comment type="caution">
    <text evidence="9">The sequence shown here is derived from an EMBL/GenBank/DDBJ whole genome shotgun (WGS) entry which is preliminary data.</text>
</comment>
<evidence type="ECO:0000256" key="4">
    <source>
        <dbReference type="ARBA" id="ARBA00022729"/>
    </source>
</evidence>
<evidence type="ECO:0000256" key="6">
    <source>
        <dbReference type="RuleBase" id="RU361188"/>
    </source>
</evidence>
<dbReference type="SUPFAM" id="SSF51445">
    <property type="entry name" value="(Trans)glycosidases"/>
    <property type="match status" value="1"/>
</dbReference>
<dbReference type="Pfam" id="PF02055">
    <property type="entry name" value="Glyco_hydro_30"/>
    <property type="match status" value="1"/>
</dbReference>
<evidence type="ECO:0000256" key="1">
    <source>
        <dbReference type="ARBA" id="ARBA00001013"/>
    </source>
</evidence>
<dbReference type="GO" id="GO:0004348">
    <property type="term" value="F:glucosylceramidase activity"/>
    <property type="evidence" value="ECO:0007669"/>
    <property type="project" value="UniProtKB-EC"/>
</dbReference>
<evidence type="ECO:0000313" key="10">
    <source>
        <dbReference type="Proteomes" id="UP001445076"/>
    </source>
</evidence>
<name>A0AAW0Y7E9_CHEQU</name>
<dbReference type="AlphaFoldDB" id="A0AAW0Y7E9"/>
<keyword evidence="5 6" id="KW-0378">Hydrolase</keyword>
<protein>
    <recommendedName>
        <fullName evidence="3 6">Glucosylceramidase</fullName>
        <ecNumber evidence="3 6">3.2.1.45</ecNumber>
    </recommendedName>
</protein>
<evidence type="ECO:0000313" key="9">
    <source>
        <dbReference type="EMBL" id="KAK8747919.1"/>
    </source>
</evidence>
<dbReference type="PANTHER" id="PTHR11069">
    <property type="entry name" value="GLUCOSYLCERAMIDASE"/>
    <property type="match status" value="1"/>
</dbReference>
<keyword evidence="6" id="KW-0326">Glycosidase</keyword>
<dbReference type="InterPro" id="IPR017853">
    <property type="entry name" value="GH"/>
</dbReference>
<accession>A0AAW0Y7E9</accession>
<keyword evidence="6" id="KW-0443">Lipid metabolism</keyword>
<dbReference type="InterPro" id="IPR001139">
    <property type="entry name" value="Glyco_hydro_30"/>
</dbReference>
<dbReference type="PANTHER" id="PTHR11069:SF23">
    <property type="entry name" value="LYSOSOMAL ACID GLUCOSYLCERAMIDASE"/>
    <property type="match status" value="1"/>
</dbReference>
<dbReference type="GO" id="GO:0006680">
    <property type="term" value="P:glucosylceramide catabolic process"/>
    <property type="evidence" value="ECO:0007669"/>
    <property type="project" value="TreeGrafter"/>
</dbReference>
<evidence type="ECO:0000256" key="2">
    <source>
        <dbReference type="ARBA" id="ARBA00005382"/>
    </source>
</evidence>
<dbReference type="EMBL" id="JARKIK010000013">
    <property type="protein sequence ID" value="KAK8747919.1"/>
    <property type="molecule type" value="Genomic_DNA"/>
</dbReference>
<dbReference type="Proteomes" id="UP001445076">
    <property type="component" value="Unassembled WGS sequence"/>
</dbReference>
<comment type="catalytic activity">
    <reaction evidence="1">
        <text>a beta-D-glucosyl-(1&lt;-&gt;1')-N-acylsphing-4-enine + H2O = an N-acylsphing-4-enine + D-glucose</text>
        <dbReference type="Rhea" id="RHEA:13269"/>
        <dbReference type="ChEBI" id="CHEBI:4167"/>
        <dbReference type="ChEBI" id="CHEBI:15377"/>
        <dbReference type="ChEBI" id="CHEBI:22801"/>
        <dbReference type="ChEBI" id="CHEBI:52639"/>
        <dbReference type="EC" id="3.2.1.45"/>
    </reaction>
    <physiologicalReaction direction="left-to-right" evidence="1">
        <dbReference type="Rhea" id="RHEA:13270"/>
    </physiologicalReaction>
</comment>
<feature type="domain" description="Glycosyl hydrolase family 30 TIM-barrel" evidence="8">
    <location>
        <begin position="35"/>
        <end position="179"/>
    </location>
</feature>
<organism evidence="9 10">
    <name type="scientific">Cherax quadricarinatus</name>
    <name type="common">Australian red claw crayfish</name>
    <dbReference type="NCBI Taxonomy" id="27406"/>
    <lineage>
        <taxon>Eukaryota</taxon>
        <taxon>Metazoa</taxon>
        <taxon>Ecdysozoa</taxon>
        <taxon>Arthropoda</taxon>
        <taxon>Crustacea</taxon>
        <taxon>Multicrustacea</taxon>
        <taxon>Malacostraca</taxon>
        <taxon>Eumalacostraca</taxon>
        <taxon>Eucarida</taxon>
        <taxon>Decapoda</taxon>
        <taxon>Pleocyemata</taxon>
        <taxon>Astacidea</taxon>
        <taxon>Parastacoidea</taxon>
        <taxon>Parastacidae</taxon>
        <taxon>Cherax</taxon>
    </lineage>
</organism>
<comment type="similarity">
    <text evidence="2 6">Belongs to the glycosyl hydrolase 30 family.</text>
</comment>
<dbReference type="Gene3D" id="3.20.20.80">
    <property type="entry name" value="Glycosidases"/>
    <property type="match status" value="1"/>
</dbReference>
<proteinExistence type="inferred from homology"/>
<keyword evidence="10" id="KW-1185">Reference proteome</keyword>
<reference evidence="9 10" key="1">
    <citation type="journal article" date="2024" name="BMC Genomics">
        <title>Genome assembly of redclaw crayfish (Cherax quadricarinatus) provides insights into its immune adaptation and hypoxia tolerance.</title>
        <authorList>
            <person name="Liu Z."/>
            <person name="Zheng J."/>
            <person name="Li H."/>
            <person name="Fang K."/>
            <person name="Wang S."/>
            <person name="He J."/>
            <person name="Zhou D."/>
            <person name="Weng S."/>
            <person name="Chi M."/>
            <person name="Gu Z."/>
            <person name="He J."/>
            <person name="Li F."/>
            <person name="Wang M."/>
        </authorList>
    </citation>
    <scope>NUCLEOTIDE SEQUENCE [LARGE SCALE GENOMIC DNA]</scope>
    <source>
        <strain evidence="9">ZL_2023a</strain>
    </source>
</reference>
<dbReference type="EC" id="3.2.1.45" evidence="3 6"/>
<dbReference type="GO" id="GO:0016020">
    <property type="term" value="C:membrane"/>
    <property type="evidence" value="ECO:0007669"/>
    <property type="project" value="GOC"/>
</dbReference>
<gene>
    <name evidence="9" type="ORF">OTU49_016229</name>
</gene>
<evidence type="ECO:0000256" key="3">
    <source>
        <dbReference type="ARBA" id="ARBA00012658"/>
    </source>
</evidence>
<dbReference type="PRINTS" id="PR00843">
    <property type="entry name" value="GLHYDRLASE30"/>
</dbReference>
<feature type="signal peptide" evidence="7">
    <location>
        <begin position="1"/>
        <end position="16"/>
    </location>
</feature>